<dbReference type="Pfam" id="PF13400">
    <property type="entry name" value="Tad"/>
    <property type="match status" value="1"/>
</dbReference>
<organism evidence="3 4">
    <name type="scientific">Methylobacterium planeticum</name>
    <dbReference type="NCBI Taxonomy" id="2615211"/>
    <lineage>
        <taxon>Bacteria</taxon>
        <taxon>Pseudomonadati</taxon>
        <taxon>Pseudomonadota</taxon>
        <taxon>Alphaproteobacteria</taxon>
        <taxon>Hyphomicrobiales</taxon>
        <taxon>Methylobacteriaceae</taxon>
        <taxon>Methylobacterium</taxon>
    </lineage>
</organism>
<keyword evidence="1" id="KW-0472">Membrane</keyword>
<dbReference type="RefSeq" id="WP_150962891.1">
    <property type="nucleotide sequence ID" value="NZ_VZZJ01000005.1"/>
</dbReference>
<evidence type="ECO:0000313" key="3">
    <source>
        <dbReference type="EMBL" id="KAB1074495.1"/>
    </source>
</evidence>
<comment type="caution">
    <text evidence="3">The sequence shown here is derived from an EMBL/GenBank/DDBJ whole genome shotgun (WGS) entry which is preliminary data.</text>
</comment>
<evidence type="ECO:0000313" key="4">
    <source>
        <dbReference type="Proteomes" id="UP000441523"/>
    </source>
</evidence>
<proteinExistence type="predicted"/>
<evidence type="ECO:0000259" key="2">
    <source>
        <dbReference type="Pfam" id="PF13400"/>
    </source>
</evidence>
<dbReference type="AlphaFoldDB" id="A0A6N6MRZ1"/>
<protein>
    <recommendedName>
        <fullName evidence="2">Putative Flp pilus-assembly TadG-like N-terminal domain-containing protein</fullName>
    </recommendedName>
</protein>
<reference evidence="3 4" key="1">
    <citation type="submission" date="2019-09" db="EMBL/GenBank/DDBJ databases">
        <title>YIM 132548 draft genome.</title>
        <authorList>
            <person name="Jiang L."/>
        </authorList>
    </citation>
    <scope>NUCLEOTIDE SEQUENCE [LARGE SCALE GENOMIC DNA]</scope>
    <source>
        <strain evidence="3 4">YIM 132548</strain>
    </source>
</reference>
<accession>A0A6N6MRZ1</accession>
<name>A0A6N6MRZ1_9HYPH</name>
<dbReference type="InterPro" id="IPR028087">
    <property type="entry name" value="Tad_N"/>
</dbReference>
<dbReference type="EMBL" id="VZZJ01000005">
    <property type="protein sequence ID" value="KAB1074495.1"/>
    <property type="molecule type" value="Genomic_DNA"/>
</dbReference>
<sequence>MRLRLAARLRAFGADRRGSIALIFGLSAMVLIGLMGGGTDYARLTARRNQLQSAVDAGALAGGNALKLAMPNADAIIGLTTQTIRTEAHAPDDRPLTIQVTVSDDKTSVLATAEEQFTLAFGAYVGLPKAPIAVKARANVVGRMRLCMLTLDSGAPAAFALQKNAQVTANDCALYSNSSSARGMMGQNNAMAKAQTICSAGGFDGARANFSPTPQTDCPVIQDPLKDRPAPPIGTCAKPPFPLDLLPAGGAKIDFNTTLEPGTYCGGLHITKDAVVTLKSGIYVMRDGPLIVDKKATLTGADVAFYFTGNRGGLVFDKKTTISLTAPTTGVMAGLLMAEDRTVTAPVDPTSLVEALLGDIISPTPPALGLTKPVRTYRIISDNARTMLGTIYLPAGRLVIDATRPVADQSAYTVVVAQQVNLYEGPNLYLNANYEATSVPVPKGVGPVSGRLLLTQ</sequence>
<feature type="transmembrane region" description="Helical" evidence="1">
    <location>
        <begin position="20"/>
        <end position="38"/>
    </location>
</feature>
<keyword evidence="1" id="KW-0812">Transmembrane</keyword>
<keyword evidence="1" id="KW-1133">Transmembrane helix</keyword>
<feature type="domain" description="Putative Flp pilus-assembly TadG-like N-terminal" evidence="2">
    <location>
        <begin position="18"/>
        <end position="64"/>
    </location>
</feature>
<keyword evidence="4" id="KW-1185">Reference proteome</keyword>
<evidence type="ECO:0000256" key="1">
    <source>
        <dbReference type="SAM" id="Phobius"/>
    </source>
</evidence>
<dbReference type="Proteomes" id="UP000441523">
    <property type="component" value="Unassembled WGS sequence"/>
</dbReference>
<gene>
    <name evidence="3" type="ORF">F6X51_08560</name>
</gene>